<dbReference type="InterPro" id="IPR049052">
    <property type="entry name" value="nSTAND1"/>
</dbReference>
<evidence type="ECO:0000256" key="4">
    <source>
        <dbReference type="SAM" id="MobiDB-lite"/>
    </source>
</evidence>
<feature type="repeat" description="WD" evidence="3">
    <location>
        <begin position="790"/>
        <end position="823"/>
    </location>
</feature>
<evidence type="ECO:0000256" key="2">
    <source>
        <dbReference type="ARBA" id="ARBA00022737"/>
    </source>
</evidence>
<dbReference type="Gene3D" id="2.130.10.10">
    <property type="entry name" value="YVTN repeat-like/Quinoprotein amine dehydrogenase"/>
    <property type="match status" value="7"/>
</dbReference>
<feature type="compositionally biased region" description="Low complexity" evidence="4">
    <location>
        <begin position="256"/>
        <end position="269"/>
    </location>
</feature>
<feature type="repeat" description="WD" evidence="3">
    <location>
        <begin position="836"/>
        <end position="869"/>
    </location>
</feature>
<organism evidence="6 7">
    <name type="scientific">Planosporangium mesophilum</name>
    <dbReference type="NCBI Taxonomy" id="689768"/>
    <lineage>
        <taxon>Bacteria</taxon>
        <taxon>Bacillati</taxon>
        <taxon>Actinomycetota</taxon>
        <taxon>Actinomycetes</taxon>
        <taxon>Micromonosporales</taxon>
        <taxon>Micromonosporaceae</taxon>
        <taxon>Planosporangium</taxon>
    </lineage>
</organism>
<dbReference type="InterPro" id="IPR020472">
    <property type="entry name" value="WD40_PAC1"/>
</dbReference>
<feature type="repeat" description="WD" evidence="3">
    <location>
        <begin position="1147"/>
        <end position="1180"/>
    </location>
</feature>
<reference evidence="6" key="1">
    <citation type="submission" date="2021-01" db="EMBL/GenBank/DDBJ databases">
        <title>Whole genome shotgun sequence of Planosporangium mesophilum NBRC 109066.</title>
        <authorList>
            <person name="Komaki H."/>
            <person name="Tamura T."/>
        </authorList>
    </citation>
    <scope>NUCLEOTIDE SEQUENCE</scope>
    <source>
        <strain evidence="6">NBRC 109066</strain>
    </source>
</reference>
<feature type="region of interest" description="Disordered" evidence="4">
    <location>
        <begin position="117"/>
        <end position="140"/>
    </location>
</feature>
<dbReference type="PRINTS" id="PR00320">
    <property type="entry name" value="GPROTEINBRPT"/>
</dbReference>
<dbReference type="EMBL" id="BOON01000045">
    <property type="protein sequence ID" value="GII25019.1"/>
    <property type="molecule type" value="Genomic_DNA"/>
</dbReference>
<dbReference type="RefSeq" id="WP_168117385.1">
    <property type="nucleotide sequence ID" value="NZ_BOON01000045.1"/>
</dbReference>
<dbReference type="InterPro" id="IPR036322">
    <property type="entry name" value="WD40_repeat_dom_sf"/>
</dbReference>
<feature type="repeat" description="WD" evidence="3">
    <location>
        <begin position="882"/>
        <end position="915"/>
    </location>
</feature>
<feature type="domain" description="Novel STAND NTPase 1" evidence="5">
    <location>
        <begin position="143"/>
        <end position="571"/>
    </location>
</feature>
<evidence type="ECO:0000313" key="6">
    <source>
        <dbReference type="EMBL" id="GII25019.1"/>
    </source>
</evidence>
<proteinExistence type="predicted"/>
<dbReference type="PROSITE" id="PS50294">
    <property type="entry name" value="WD_REPEATS_REGION"/>
    <property type="match status" value="13"/>
</dbReference>
<dbReference type="InterPro" id="IPR019775">
    <property type="entry name" value="WD40_repeat_CS"/>
</dbReference>
<feature type="repeat" description="WD" evidence="3">
    <location>
        <begin position="1012"/>
        <end position="1045"/>
    </location>
</feature>
<evidence type="ECO:0000259" key="5">
    <source>
        <dbReference type="Pfam" id="PF20703"/>
    </source>
</evidence>
<dbReference type="SUPFAM" id="SSF50978">
    <property type="entry name" value="WD40 repeat-like"/>
    <property type="match status" value="1"/>
</dbReference>
<feature type="repeat" description="WD" evidence="3">
    <location>
        <begin position="744"/>
        <end position="777"/>
    </location>
</feature>
<keyword evidence="2" id="KW-0677">Repeat</keyword>
<dbReference type="InterPro" id="IPR015943">
    <property type="entry name" value="WD40/YVTN_repeat-like_dom_sf"/>
</dbReference>
<dbReference type="CDD" id="cd00200">
    <property type="entry name" value="WD40"/>
    <property type="match status" value="2"/>
</dbReference>
<comment type="caution">
    <text evidence="6">The sequence shown here is derived from an EMBL/GenBank/DDBJ whole genome shotgun (WGS) entry which is preliminary data.</text>
</comment>
<dbReference type="PROSITE" id="PS50082">
    <property type="entry name" value="WD_REPEATS_2"/>
    <property type="match status" value="13"/>
</dbReference>
<evidence type="ECO:0000313" key="7">
    <source>
        <dbReference type="Proteomes" id="UP000599074"/>
    </source>
</evidence>
<feature type="region of interest" description="Disordered" evidence="4">
    <location>
        <begin position="244"/>
        <end position="269"/>
    </location>
</feature>
<protein>
    <recommendedName>
        <fullName evidence="5">Novel STAND NTPase 1 domain-containing protein</fullName>
    </recommendedName>
</protein>
<dbReference type="Pfam" id="PF00400">
    <property type="entry name" value="WD40"/>
    <property type="match status" value="13"/>
</dbReference>
<dbReference type="InterPro" id="IPR027417">
    <property type="entry name" value="P-loop_NTPase"/>
</dbReference>
<dbReference type="SUPFAM" id="SSF50998">
    <property type="entry name" value="Quinoprotein alcohol dehydrogenase-like"/>
    <property type="match status" value="1"/>
</dbReference>
<keyword evidence="7" id="KW-1185">Reference proteome</keyword>
<feature type="repeat" description="WD" evidence="3">
    <location>
        <begin position="928"/>
        <end position="969"/>
    </location>
</feature>
<feature type="repeat" description="WD" evidence="3">
    <location>
        <begin position="974"/>
        <end position="1007"/>
    </location>
</feature>
<feature type="repeat" description="WD" evidence="3">
    <location>
        <begin position="1239"/>
        <end position="1273"/>
    </location>
</feature>
<dbReference type="PROSITE" id="PS00678">
    <property type="entry name" value="WD_REPEATS_1"/>
    <property type="match status" value="11"/>
</dbReference>
<sequence length="1354" mass="143528">MDAGIDEAGPDRDPRAAFAERFALLYAQAGNPTLDRVATSVARARRLDERGRPTRVSTQRVSDWRRGRNVPARFAPLAAVLEVLIGEARKTRPQPAVEGLYSLDAWRSRWEEALASPATVAPDGGAERDSPPPSRQPQPGVCPYRGLSAFRQEDTAWFFGRQRSTAALVARLADALATGGIVMLVGPSGAGKSSLMKAGLAPALARGALAGPGSADWPIVMMTPGTDPLKELGRQIPELTEVLENGPDAQNGSDAENGPEGPENGPETAGVRTAFAAHAERRAGAGARTVLLVDQFEESFTLCEDPDRLRRFIHALDAACTPAPGGTAPGLVVLGIRADFYGRCLDHPELEQALQHRQMVLGPMTAGELREAVVGPAKAAGLQLETGLADLILRDLGVTGGRGRGTDGRGAYDAGALPLLSHSLLATWQRRRGGKLTIAGYRAAGGIQGAVATTAERAWSELCAAGQTAARTMLLGLVRVGNDTQDTRRRASRDELVERAEDPTAAADALEVLAKARLVTLDAGSVEITHEALLQAWPRLRAWIDADRTGSLVRQRLEEDASAWADEGRDSSLLYRGARLETAQHWAQRAGGAGLSAAGRDFLAVSAGYRRRSTWMRRAAVAAVVAFALIAAAAATVAFRQRDDAVFEQLAAQADHMRQTDPSLSAQLDLVAHRMRPDDGGTRARLLSTQNVPLATPLAGHTGAVYLTSFSPDGRTLATASFDRTVRLWDVRDRGRPAPLGRPLTGHGSWVTSAVFSPDGRTLATAGDDATVRLWNVTDRDRPVPLGSPLVVGNGTIYLVAFSPDGRTLATANADHTARLWDVTDPARPAPLGHPLAGHDAAVRAVAFSPDGRTLATGSDDKTVRLWNVTQPGRPTILGQPLAGHANTVHSLAFSPDGHVLASGSEDKTTRLWDVTDPAHPTPTGMRLTGHDGPVWSIAFSPDGRMLASGSADGTARLWTVSDPARAEPLGQPLAARTGIVYAVAFSPDGRTLATGADDSTVRLWSLPDRVLSGHSAGVLSTAFSPDGRVLATGSADNTARLWDVHDPSHPVPFGPPLAGHTGLATSLVFSPDGHLLVTASGDRVTRVWDVRDPGHPVPVGLPLTENAGKQVAFSPAGEILVTQSEQTIQLWDIRSPDRPARLGVIQTGHAGYITSVAFSPDGRTLATASFDTTVRLWDVTHPAAPAALGQPLTGHSGPVWSVRFSPDGRVLATASGDKTVRLWNTRNRSHPVPLSAPLAGHTDVVSALAFSPDGRTLASAGYDKTVRLWDVRDPAEPVFSGESLTGHTGILLSLAFSPDGRFLATGSGDTTVRLWEVDVDHAVQRICDITRGVLTAAQWRELLPQLPYRPPCR</sequence>
<dbReference type="SMART" id="SM00320">
    <property type="entry name" value="WD40"/>
    <property type="match status" value="14"/>
</dbReference>
<feature type="repeat" description="WD" evidence="3">
    <location>
        <begin position="1058"/>
        <end position="1092"/>
    </location>
</feature>
<dbReference type="Proteomes" id="UP000599074">
    <property type="component" value="Unassembled WGS sequence"/>
</dbReference>
<dbReference type="InterPro" id="IPR001680">
    <property type="entry name" value="WD40_rpt"/>
</dbReference>
<feature type="repeat" description="WD" evidence="3">
    <location>
        <begin position="1193"/>
        <end position="1228"/>
    </location>
</feature>
<dbReference type="SUPFAM" id="SSF52540">
    <property type="entry name" value="P-loop containing nucleoside triphosphate hydrolases"/>
    <property type="match status" value="1"/>
</dbReference>
<evidence type="ECO:0000256" key="3">
    <source>
        <dbReference type="PROSITE-ProRule" id="PRU00221"/>
    </source>
</evidence>
<gene>
    <name evidence="6" type="ORF">Pme01_46160</name>
</gene>
<name>A0A8J3THY8_9ACTN</name>
<feature type="repeat" description="WD" evidence="3">
    <location>
        <begin position="1285"/>
        <end position="1326"/>
    </location>
</feature>
<feature type="repeat" description="WD" evidence="3">
    <location>
        <begin position="698"/>
        <end position="732"/>
    </location>
</feature>
<dbReference type="PANTHER" id="PTHR19848:SF8">
    <property type="entry name" value="F-BOX AND WD REPEAT DOMAIN CONTAINING 7"/>
    <property type="match status" value="1"/>
</dbReference>
<dbReference type="PANTHER" id="PTHR19848">
    <property type="entry name" value="WD40 REPEAT PROTEIN"/>
    <property type="match status" value="1"/>
</dbReference>
<dbReference type="Pfam" id="PF20703">
    <property type="entry name" value="nSTAND1"/>
    <property type="match status" value="1"/>
</dbReference>
<evidence type="ECO:0000256" key="1">
    <source>
        <dbReference type="ARBA" id="ARBA00022574"/>
    </source>
</evidence>
<keyword evidence="1 3" id="KW-0853">WD repeat</keyword>
<dbReference type="InterPro" id="IPR011047">
    <property type="entry name" value="Quinoprotein_ADH-like_sf"/>
</dbReference>
<accession>A0A8J3THY8</accession>